<evidence type="ECO:0000313" key="2">
    <source>
        <dbReference type="Proteomes" id="UP000030671"/>
    </source>
</evidence>
<dbReference type="Proteomes" id="UP000030671">
    <property type="component" value="Unassembled WGS sequence"/>
</dbReference>
<accession>W4KIX3</accession>
<dbReference type="HOGENOM" id="CLU_3068935_0_0_1"/>
<dbReference type="EMBL" id="KI925455">
    <property type="protein sequence ID" value="ETW85021.1"/>
    <property type="molecule type" value="Genomic_DNA"/>
</dbReference>
<organism evidence="1 2">
    <name type="scientific">Heterobasidion irregulare (strain TC 32-1)</name>
    <dbReference type="NCBI Taxonomy" id="747525"/>
    <lineage>
        <taxon>Eukaryota</taxon>
        <taxon>Fungi</taxon>
        <taxon>Dikarya</taxon>
        <taxon>Basidiomycota</taxon>
        <taxon>Agaricomycotina</taxon>
        <taxon>Agaricomycetes</taxon>
        <taxon>Russulales</taxon>
        <taxon>Bondarzewiaceae</taxon>
        <taxon>Heterobasidion</taxon>
        <taxon>Heterobasidion annosum species complex</taxon>
    </lineage>
</organism>
<dbReference type="AlphaFoldDB" id="W4KIX3"/>
<gene>
    <name evidence="1" type="ORF">HETIRDRAFT_379033</name>
</gene>
<dbReference type="RefSeq" id="XP_009541917.1">
    <property type="nucleotide sequence ID" value="XM_009543622.1"/>
</dbReference>
<sequence>MSYYIFFRPQAPFMEENVSNVLSHGGPCRVDITGQRVPRNLYASIAAPRSRYF</sequence>
<proteinExistence type="predicted"/>
<dbReference type="GeneID" id="20671951"/>
<reference evidence="1 2" key="1">
    <citation type="journal article" date="2012" name="New Phytol.">
        <title>Insight into trade-off between wood decay and parasitism from the genome of a fungal forest pathogen.</title>
        <authorList>
            <person name="Olson A."/>
            <person name="Aerts A."/>
            <person name="Asiegbu F."/>
            <person name="Belbahri L."/>
            <person name="Bouzid O."/>
            <person name="Broberg A."/>
            <person name="Canback B."/>
            <person name="Coutinho P.M."/>
            <person name="Cullen D."/>
            <person name="Dalman K."/>
            <person name="Deflorio G."/>
            <person name="van Diepen L.T."/>
            <person name="Dunand C."/>
            <person name="Duplessis S."/>
            <person name="Durling M."/>
            <person name="Gonthier P."/>
            <person name="Grimwood J."/>
            <person name="Fossdal C.G."/>
            <person name="Hansson D."/>
            <person name="Henrissat B."/>
            <person name="Hietala A."/>
            <person name="Himmelstrand K."/>
            <person name="Hoffmeister D."/>
            <person name="Hogberg N."/>
            <person name="James T.Y."/>
            <person name="Karlsson M."/>
            <person name="Kohler A."/>
            <person name="Kues U."/>
            <person name="Lee Y.H."/>
            <person name="Lin Y.C."/>
            <person name="Lind M."/>
            <person name="Lindquist E."/>
            <person name="Lombard V."/>
            <person name="Lucas S."/>
            <person name="Lunden K."/>
            <person name="Morin E."/>
            <person name="Murat C."/>
            <person name="Park J."/>
            <person name="Raffaello T."/>
            <person name="Rouze P."/>
            <person name="Salamov A."/>
            <person name="Schmutz J."/>
            <person name="Solheim H."/>
            <person name="Stahlberg J."/>
            <person name="Velez H."/>
            <person name="de Vries R.P."/>
            <person name="Wiebenga A."/>
            <person name="Woodward S."/>
            <person name="Yakovlev I."/>
            <person name="Garbelotto M."/>
            <person name="Martin F."/>
            <person name="Grigoriev I.V."/>
            <person name="Stenlid J."/>
        </authorList>
    </citation>
    <scope>NUCLEOTIDE SEQUENCE [LARGE SCALE GENOMIC DNA]</scope>
    <source>
        <strain evidence="1 2">TC 32-1</strain>
    </source>
</reference>
<keyword evidence="2" id="KW-1185">Reference proteome</keyword>
<evidence type="ECO:0000313" key="1">
    <source>
        <dbReference type="EMBL" id="ETW85021.1"/>
    </source>
</evidence>
<dbReference type="KEGG" id="hir:HETIRDRAFT_379033"/>
<name>W4KIX3_HETIT</name>
<protein>
    <submittedName>
        <fullName evidence="1">Uncharacterized protein</fullName>
    </submittedName>
</protein>
<dbReference type="InParanoid" id="W4KIX3"/>